<proteinExistence type="predicted"/>
<dbReference type="EMBL" id="VUOC01000004">
    <property type="protein sequence ID" value="KAA2240008.1"/>
    <property type="molecule type" value="Genomic_DNA"/>
</dbReference>
<name>A0A5B2VMU7_9BACT</name>
<dbReference type="RefSeq" id="WP_149841185.1">
    <property type="nucleotide sequence ID" value="NZ_VUOC01000004.1"/>
</dbReference>
<feature type="domain" description="Pvc16 N-terminal" evidence="1">
    <location>
        <begin position="11"/>
        <end position="180"/>
    </location>
</feature>
<evidence type="ECO:0000259" key="1">
    <source>
        <dbReference type="Pfam" id="PF14065"/>
    </source>
</evidence>
<sequence>MIYETLVCITEEINNNFKRNLQTNEEKVILSGIMNQDGSVAIQGENKIVVTLLNVEKDTIGKGATGAAAGVTMPNTAAAVNINLYVLFSAYFSSGNYPEALRFISFVVAYFQSKNVFTRANTPGMDKRIGKLIVEMESPGADKLNNIWTTLGAKYMPSVVYKVRMLSFDDSIIKEYRPGVSDATGNMGTV</sequence>
<dbReference type="AlphaFoldDB" id="A0A5B2VMU7"/>
<accession>A0A5B2VMU7</accession>
<dbReference type="Pfam" id="PF14065">
    <property type="entry name" value="Pvc16_N"/>
    <property type="match status" value="1"/>
</dbReference>
<dbReference type="Proteomes" id="UP000324611">
    <property type="component" value="Unassembled WGS sequence"/>
</dbReference>
<reference evidence="2 3" key="2">
    <citation type="submission" date="2019-09" db="EMBL/GenBank/DDBJ databases">
        <authorList>
            <person name="Jin C."/>
        </authorList>
    </citation>
    <scope>NUCLEOTIDE SEQUENCE [LARGE SCALE GENOMIC DNA]</scope>
    <source>
        <strain evidence="2 3">BN140078</strain>
    </source>
</reference>
<comment type="caution">
    <text evidence="2">The sequence shown here is derived from an EMBL/GenBank/DDBJ whole genome shotgun (WGS) entry which is preliminary data.</text>
</comment>
<dbReference type="InterPro" id="IPR025351">
    <property type="entry name" value="Pvc16_N"/>
</dbReference>
<keyword evidence="3" id="KW-1185">Reference proteome</keyword>
<evidence type="ECO:0000313" key="3">
    <source>
        <dbReference type="Proteomes" id="UP000324611"/>
    </source>
</evidence>
<protein>
    <submittedName>
        <fullName evidence="2">DUF4255 domain-containing protein</fullName>
    </submittedName>
</protein>
<organism evidence="2 3">
    <name type="scientific">Chitinophaga agrisoli</name>
    <dbReference type="NCBI Taxonomy" id="2607653"/>
    <lineage>
        <taxon>Bacteria</taxon>
        <taxon>Pseudomonadati</taxon>
        <taxon>Bacteroidota</taxon>
        <taxon>Chitinophagia</taxon>
        <taxon>Chitinophagales</taxon>
        <taxon>Chitinophagaceae</taxon>
        <taxon>Chitinophaga</taxon>
    </lineage>
</organism>
<reference evidence="2 3" key="1">
    <citation type="submission" date="2019-09" db="EMBL/GenBank/DDBJ databases">
        <title>Chitinophaga ginsengihumi sp. nov., isolated from soil of ginseng rhizosphere.</title>
        <authorList>
            <person name="Lee J."/>
        </authorList>
    </citation>
    <scope>NUCLEOTIDE SEQUENCE [LARGE SCALE GENOMIC DNA]</scope>
    <source>
        <strain evidence="2 3">BN140078</strain>
    </source>
</reference>
<evidence type="ECO:0000313" key="2">
    <source>
        <dbReference type="EMBL" id="KAA2240008.1"/>
    </source>
</evidence>
<gene>
    <name evidence="2" type="ORF">F0L74_27910</name>
</gene>